<reference evidence="1 2" key="2">
    <citation type="submission" date="2008-10" db="EMBL/GenBank/DDBJ databases">
        <authorList>
            <person name="Fulton L."/>
            <person name="Clifton S."/>
            <person name="Fulton B."/>
            <person name="Xu J."/>
            <person name="Minx P."/>
            <person name="Pepin K.H."/>
            <person name="Johnson M."/>
            <person name="Thiruvilangam P."/>
            <person name="Bhonagiri V."/>
            <person name="Nash W.E."/>
            <person name="Mardis E.R."/>
            <person name="Wilson R.K."/>
        </authorList>
    </citation>
    <scope>NUCLEOTIDE SEQUENCE [LARGE SCALE GENOMIC DNA]</scope>
    <source>
        <strain evidence="1 2">DSM 13279</strain>
    </source>
</reference>
<keyword evidence="2" id="KW-1185">Reference proteome</keyword>
<protein>
    <submittedName>
        <fullName evidence="1">Uncharacterized protein</fullName>
    </submittedName>
</protein>
<evidence type="ECO:0000313" key="2">
    <source>
        <dbReference type="Proteomes" id="UP000003560"/>
    </source>
</evidence>
<dbReference type="AlphaFoldDB" id="B6G7J9"/>
<organism evidence="1 2">
    <name type="scientific">Collinsella stercoris DSM 13279</name>
    <dbReference type="NCBI Taxonomy" id="445975"/>
    <lineage>
        <taxon>Bacteria</taxon>
        <taxon>Bacillati</taxon>
        <taxon>Actinomycetota</taxon>
        <taxon>Coriobacteriia</taxon>
        <taxon>Coriobacteriales</taxon>
        <taxon>Coriobacteriaceae</taxon>
        <taxon>Collinsella</taxon>
    </lineage>
</organism>
<reference evidence="1 2" key="1">
    <citation type="submission" date="2008-10" db="EMBL/GenBank/DDBJ databases">
        <title>Draft genome sequence of Collinsella stercoris (DSM 13279).</title>
        <authorList>
            <person name="Sudarsanam P."/>
            <person name="Ley R."/>
            <person name="Guruge J."/>
            <person name="Turnbaugh P.J."/>
            <person name="Mahowald M."/>
            <person name="Liep D."/>
            <person name="Gordon J."/>
        </authorList>
    </citation>
    <scope>NUCLEOTIDE SEQUENCE [LARGE SCALE GENOMIC DNA]</scope>
    <source>
        <strain evidence="1 2">DSM 13279</strain>
    </source>
</reference>
<dbReference type="EMBL" id="ABXJ01000004">
    <property type="protein sequence ID" value="EEA91744.1"/>
    <property type="molecule type" value="Genomic_DNA"/>
</dbReference>
<dbReference type="Proteomes" id="UP000003560">
    <property type="component" value="Unassembled WGS sequence"/>
</dbReference>
<evidence type="ECO:0000313" key="1">
    <source>
        <dbReference type="EMBL" id="EEA91744.1"/>
    </source>
</evidence>
<comment type="caution">
    <text evidence="1">The sequence shown here is derived from an EMBL/GenBank/DDBJ whole genome shotgun (WGS) entry which is preliminary data.</text>
</comment>
<accession>B6G7J9</accession>
<sequence>MQLGTLGCVWVPGGVVERLGCGQAFGLGNAVKRLEAQLRAWGIDECLGT</sequence>
<proteinExistence type="predicted"/>
<dbReference type="HOGENOM" id="CLU_3134485_0_0_11"/>
<gene>
    <name evidence="1" type="ORF">COLSTE_00038</name>
</gene>
<name>B6G7J9_9ACTN</name>